<feature type="chain" id="PRO_5009108359" evidence="2">
    <location>
        <begin position="39"/>
        <end position="144"/>
    </location>
</feature>
<evidence type="ECO:0000256" key="1">
    <source>
        <dbReference type="SAM" id="MobiDB-lite"/>
    </source>
</evidence>
<dbReference type="Proteomes" id="UP000095401">
    <property type="component" value="Chromosome"/>
</dbReference>
<gene>
    <name evidence="3" type="ORF">BI364_13855</name>
</gene>
<evidence type="ECO:0000313" key="4">
    <source>
        <dbReference type="Proteomes" id="UP000095401"/>
    </source>
</evidence>
<feature type="signal peptide" evidence="2">
    <location>
        <begin position="1"/>
        <end position="38"/>
    </location>
</feature>
<dbReference type="AlphaFoldDB" id="A0A1D8IR67"/>
<accession>A0A1D8IR67</accession>
<organism evidence="3 4">
    <name type="scientific">Acidihalobacter yilgarnensis</name>
    <dbReference type="NCBI Taxonomy" id="2819280"/>
    <lineage>
        <taxon>Bacteria</taxon>
        <taxon>Pseudomonadati</taxon>
        <taxon>Pseudomonadota</taxon>
        <taxon>Gammaproteobacteria</taxon>
        <taxon>Chromatiales</taxon>
        <taxon>Ectothiorhodospiraceae</taxon>
        <taxon>Acidihalobacter</taxon>
    </lineage>
</organism>
<name>A0A1D8IR67_9GAMM</name>
<protein>
    <submittedName>
        <fullName evidence="3">Uncharacterized protein</fullName>
    </submittedName>
</protein>
<keyword evidence="2" id="KW-0732">Signal</keyword>
<sequence length="144" mass="15378">MLNGISYIKKHRGRKGRIGALAAILFCIGMSQSFPVRAAGNDLDVTINVVGPSQDVKDVIEHEIVLPASNGATQDVLAHGEHEHQGLDGHSEAGGSAEPSEVSQQATSASQEARSVEHQNQTQELMNQAQQSAQTPQDREVDTD</sequence>
<dbReference type="RefSeq" id="WP_070079250.1">
    <property type="nucleotide sequence ID" value="NZ_CP017415.1"/>
</dbReference>
<reference evidence="4" key="1">
    <citation type="submission" date="2016-09" db="EMBL/GenBank/DDBJ databases">
        <title>Acidihalobacter prosperus F5.</title>
        <authorList>
            <person name="Khaleque H.N."/>
            <person name="Ramsay J.P."/>
            <person name="Kaksonen A.H."/>
            <person name="Boxall N.J."/>
            <person name="Watkin E.L.J."/>
        </authorList>
    </citation>
    <scope>NUCLEOTIDE SEQUENCE [LARGE SCALE GENOMIC DNA]</scope>
    <source>
        <strain evidence="4">F5</strain>
    </source>
</reference>
<evidence type="ECO:0000313" key="3">
    <source>
        <dbReference type="EMBL" id="AOU98895.1"/>
    </source>
</evidence>
<dbReference type="EMBL" id="CP017415">
    <property type="protein sequence ID" value="AOU98895.1"/>
    <property type="molecule type" value="Genomic_DNA"/>
</dbReference>
<feature type="compositionally biased region" description="Polar residues" evidence="1">
    <location>
        <begin position="101"/>
        <end position="136"/>
    </location>
</feature>
<feature type="compositionally biased region" description="Basic and acidic residues" evidence="1">
    <location>
        <begin position="78"/>
        <end position="91"/>
    </location>
</feature>
<dbReference type="KEGG" id="aprs:BI364_13855"/>
<keyword evidence="4" id="KW-1185">Reference proteome</keyword>
<evidence type="ECO:0000256" key="2">
    <source>
        <dbReference type="SAM" id="SignalP"/>
    </source>
</evidence>
<proteinExistence type="predicted"/>
<feature type="region of interest" description="Disordered" evidence="1">
    <location>
        <begin position="71"/>
        <end position="144"/>
    </location>
</feature>